<comment type="caution">
    <text evidence="1">The sequence shown here is derived from an EMBL/GenBank/DDBJ whole genome shotgun (WGS) entry which is preliminary data.</text>
</comment>
<sequence length="90" mass="9769">MSEHLRAHPEVAALLLFPLAGLDDDDDDVVLVVLANADSQDLGRVQYGRGFNAFCRCNSEFEAETAGPAEGSRFKCPRDRGVSIAPHLAR</sequence>
<proteinExistence type="predicted"/>
<dbReference type="EMBL" id="QJNS01000698">
    <property type="protein sequence ID" value="RYO75698.1"/>
    <property type="molecule type" value="Genomic_DNA"/>
</dbReference>
<accession>A0ABY0GSZ0</accession>
<keyword evidence="2" id="KW-1185">Reference proteome</keyword>
<gene>
    <name evidence="1" type="ORF">DL762_009888</name>
</gene>
<organism evidence="1 2">
    <name type="scientific">Monosporascus cannonballus</name>
    <dbReference type="NCBI Taxonomy" id="155416"/>
    <lineage>
        <taxon>Eukaryota</taxon>
        <taxon>Fungi</taxon>
        <taxon>Dikarya</taxon>
        <taxon>Ascomycota</taxon>
        <taxon>Pezizomycotina</taxon>
        <taxon>Sordariomycetes</taxon>
        <taxon>Xylariomycetidae</taxon>
        <taxon>Xylariales</taxon>
        <taxon>Xylariales incertae sedis</taxon>
        <taxon>Monosporascus</taxon>
    </lineage>
</organism>
<evidence type="ECO:0000313" key="2">
    <source>
        <dbReference type="Proteomes" id="UP000294003"/>
    </source>
</evidence>
<evidence type="ECO:0000313" key="1">
    <source>
        <dbReference type="EMBL" id="RYO75698.1"/>
    </source>
</evidence>
<reference evidence="1 2" key="1">
    <citation type="submission" date="2018-06" db="EMBL/GenBank/DDBJ databases">
        <title>Complete Genomes of Monosporascus.</title>
        <authorList>
            <person name="Robinson A.J."/>
            <person name="Natvig D.O."/>
        </authorList>
    </citation>
    <scope>NUCLEOTIDE SEQUENCE [LARGE SCALE GENOMIC DNA]</scope>
    <source>
        <strain evidence="1 2">CBS 609.92</strain>
    </source>
</reference>
<protein>
    <submittedName>
        <fullName evidence="1">Uncharacterized protein</fullName>
    </submittedName>
</protein>
<name>A0ABY0GSZ0_9PEZI</name>
<dbReference type="Proteomes" id="UP000294003">
    <property type="component" value="Unassembled WGS sequence"/>
</dbReference>